<accession>A0A6A5YTS2</accession>
<evidence type="ECO:0000313" key="2">
    <source>
        <dbReference type="Proteomes" id="UP000799770"/>
    </source>
</evidence>
<gene>
    <name evidence="1" type="ORF">BDV96DRAFT_691201</name>
</gene>
<protein>
    <submittedName>
        <fullName evidence="1">Uncharacterized protein</fullName>
    </submittedName>
</protein>
<dbReference type="Proteomes" id="UP000799770">
    <property type="component" value="Unassembled WGS sequence"/>
</dbReference>
<reference evidence="1" key="1">
    <citation type="journal article" date="2020" name="Stud. Mycol.">
        <title>101 Dothideomycetes genomes: a test case for predicting lifestyles and emergence of pathogens.</title>
        <authorList>
            <person name="Haridas S."/>
            <person name="Albert R."/>
            <person name="Binder M."/>
            <person name="Bloem J."/>
            <person name="Labutti K."/>
            <person name="Salamov A."/>
            <person name="Andreopoulos B."/>
            <person name="Baker S."/>
            <person name="Barry K."/>
            <person name="Bills G."/>
            <person name="Bluhm B."/>
            <person name="Cannon C."/>
            <person name="Castanera R."/>
            <person name="Culley D."/>
            <person name="Daum C."/>
            <person name="Ezra D."/>
            <person name="Gonzalez J."/>
            <person name="Henrissat B."/>
            <person name="Kuo A."/>
            <person name="Liang C."/>
            <person name="Lipzen A."/>
            <person name="Lutzoni F."/>
            <person name="Magnuson J."/>
            <person name="Mondo S."/>
            <person name="Nolan M."/>
            <person name="Ohm R."/>
            <person name="Pangilinan J."/>
            <person name="Park H.-J."/>
            <person name="Ramirez L."/>
            <person name="Alfaro M."/>
            <person name="Sun H."/>
            <person name="Tritt A."/>
            <person name="Yoshinaga Y."/>
            <person name="Zwiers L.-H."/>
            <person name="Turgeon B."/>
            <person name="Goodwin S."/>
            <person name="Spatafora J."/>
            <person name="Crous P."/>
            <person name="Grigoriev I."/>
        </authorList>
    </citation>
    <scope>NUCLEOTIDE SEQUENCE</scope>
    <source>
        <strain evidence="1">CBS 627.86</strain>
    </source>
</reference>
<name>A0A6A5YTS2_9PLEO</name>
<dbReference type="OrthoDB" id="3364175at2759"/>
<organism evidence="1 2">
    <name type="scientific">Lophiotrema nucula</name>
    <dbReference type="NCBI Taxonomy" id="690887"/>
    <lineage>
        <taxon>Eukaryota</taxon>
        <taxon>Fungi</taxon>
        <taxon>Dikarya</taxon>
        <taxon>Ascomycota</taxon>
        <taxon>Pezizomycotina</taxon>
        <taxon>Dothideomycetes</taxon>
        <taxon>Pleosporomycetidae</taxon>
        <taxon>Pleosporales</taxon>
        <taxon>Lophiotremataceae</taxon>
        <taxon>Lophiotrema</taxon>
    </lineage>
</organism>
<dbReference type="AlphaFoldDB" id="A0A6A5YTS2"/>
<sequence length="179" mass="19837">MDFLDGVAWIDVFYVFHAVLIVCTDFLVRPKDRHDSPEDTLRKTAVRTILHPTAVIDLAPTYNILSQFAIQFAGITGVSDEPYTTYHTPSQSSNLLSPSPIPTTFQGSVVEKSNQATEWYENESANAVPWDFLALYTSNENLGLRAYPDCYSGGLIGSEPSASEVDDWTARTLKGMHSI</sequence>
<evidence type="ECO:0000313" key="1">
    <source>
        <dbReference type="EMBL" id="KAF2110420.1"/>
    </source>
</evidence>
<dbReference type="EMBL" id="ML977338">
    <property type="protein sequence ID" value="KAF2110420.1"/>
    <property type="molecule type" value="Genomic_DNA"/>
</dbReference>
<proteinExistence type="predicted"/>
<keyword evidence="2" id="KW-1185">Reference proteome</keyword>